<dbReference type="InterPro" id="IPR002429">
    <property type="entry name" value="CcO_II-like_C"/>
</dbReference>
<dbReference type="InterPro" id="IPR001505">
    <property type="entry name" value="Copper_CuA"/>
</dbReference>
<evidence type="ECO:0000256" key="7">
    <source>
        <dbReference type="ARBA" id="ARBA00022692"/>
    </source>
</evidence>
<dbReference type="NCBIfam" id="TIGR02866">
    <property type="entry name" value="CoxB"/>
    <property type="match status" value="1"/>
</dbReference>
<keyword evidence="10" id="KW-0249">Electron transport</keyword>
<dbReference type="EC" id="7.1.1.9" evidence="3"/>
<evidence type="ECO:0000256" key="5">
    <source>
        <dbReference type="ARBA" id="ARBA00022617"/>
    </source>
</evidence>
<evidence type="ECO:0000259" key="19">
    <source>
        <dbReference type="PROSITE" id="PS51007"/>
    </source>
</evidence>
<keyword evidence="8" id="KW-0479">Metal-binding</keyword>
<dbReference type="Pfam" id="PF02790">
    <property type="entry name" value="COX2_TM"/>
    <property type="match status" value="1"/>
</dbReference>
<dbReference type="SUPFAM" id="SSF49503">
    <property type="entry name" value="Cupredoxins"/>
    <property type="match status" value="1"/>
</dbReference>
<dbReference type="PROSITE" id="PS50999">
    <property type="entry name" value="COX2_TM"/>
    <property type="match status" value="1"/>
</dbReference>
<dbReference type="InterPro" id="IPR036909">
    <property type="entry name" value="Cyt_c-like_dom_sf"/>
</dbReference>
<dbReference type="InterPro" id="IPR036257">
    <property type="entry name" value="Cyt_c_oxidase_su2_TM_sf"/>
</dbReference>
<organism evidence="20">
    <name type="scientific">freshwater metagenome</name>
    <dbReference type="NCBI Taxonomy" id="449393"/>
    <lineage>
        <taxon>unclassified sequences</taxon>
        <taxon>metagenomes</taxon>
        <taxon>ecological metagenomes</taxon>
    </lineage>
</organism>
<dbReference type="PRINTS" id="PR01166">
    <property type="entry name" value="CYCOXIDASEII"/>
</dbReference>
<comment type="similarity">
    <text evidence="2">Belongs to the cytochrome c oxidase subunit 2 family.</text>
</comment>
<dbReference type="GO" id="GO:0020037">
    <property type="term" value="F:heme binding"/>
    <property type="evidence" value="ECO:0007669"/>
    <property type="project" value="InterPro"/>
</dbReference>
<evidence type="ECO:0000256" key="1">
    <source>
        <dbReference type="ARBA" id="ARBA00004141"/>
    </source>
</evidence>
<dbReference type="EMBL" id="CAEZUX010000149">
    <property type="protein sequence ID" value="CAB4621240.1"/>
    <property type="molecule type" value="Genomic_DNA"/>
</dbReference>
<dbReference type="PROSITE" id="PS50857">
    <property type="entry name" value="COX2_CUA"/>
    <property type="match status" value="1"/>
</dbReference>
<evidence type="ECO:0000256" key="6">
    <source>
        <dbReference type="ARBA" id="ARBA00022660"/>
    </source>
</evidence>
<feature type="transmembrane region" description="Helical" evidence="16">
    <location>
        <begin position="68"/>
        <end position="89"/>
    </location>
</feature>
<evidence type="ECO:0000256" key="3">
    <source>
        <dbReference type="ARBA" id="ARBA00012949"/>
    </source>
</evidence>
<keyword evidence="4" id="KW-0813">Transport</keyword>
<keyword evidence="13" id="KW-0186">Copper</keyword>
<evidence type="ECO:0000256" key="13">
    <source>
        <dbReference type="ARBA" id="ARBA00023008"/>
    </source>
</evidence>
<dbReference type="PANTHER" id="PTHR22888">
    <property type="entry name" value="CYTOCHROME C OXIDASE, SUBUNIT II"/>
    <property type="match status" value="1"/>
</dbReference>
<keyword evidence="6" id="KW-0679">Respiratory chain</keyword>
<feature type="transmembrane region" description="Helical" evidence="16">
    <location>
        <begin position="110"/>
        <end position="132"/>
    </location>
</feature>
<dbReference type="Gene3D" id="1.10.287.90">
    <property type="match status" value="1"/>
</dbReference>
<dbReference type="Gene3D" id="2.60.40.420">
    <property type="entry name" value="Cupredoxins - blue copper proteins"/>
    <property type="match status" value="1"/>
</dbReference>
<reference evidence="20" key="1">
    <citation type="submission" date="2020-05" db="EMBL/GenBank/DDBJ databases">
        <authorList>
            <person name="Chiriac C."/>
            <person name="Salcher M."/>
            <person name="Ghai R."/>
            <person name="Kavagutti S V."/>
        </authorList>
    </citation>
    <scope>NUCLEOTIDE SEQUENCE</scope>
</reference>
<dbReference type="InterPro" id="IPR008972">
    <property type="entry name" value="Cupredoxin"/>
</dbReference>
<dbReference type="GO" id="GO:0016491">
    <property type="term" value="F:oxidoreductase activity"/>
    <property type="evidence" value="ECO:0007669"/>
    <property type="project" value="InterPro"/>
</dbReference>
<protein>
    <recommendedName>
        <fullName evidence="3">cytochrome-c oxidase</fullName>
        <ecNumber evidence="3">7.1.1.9</ecNumber>
    </recommendedName>
    <alternativeName>
        <fullName evidence="15">Cytochrome c oxidase polypeptide II</fullName>
    </alternativeName>
</protein>
<dbReference type="Pfam" id="PF00116">
    <property type="entry name" value="COX2"/>
    <property type="match status" value="1"/>
</dbReference>
<dbReference type="GO" id="GO:0004129">
    <property type="term" value="F:cytochrome-c oxidase activity"/>
    <property type="evidence" value="ECO:0007669"/>
    <property type="project" value="UniProtKB-EC"/>
</dbReference>
<evidence type="ECO:0000256" key="14">
    <source>
        <dbReference type="ARBA" id="ARBA00023136"/>
    </source>
</evidence>
<gene>
    <name evidence="20" type="ORF">UFOPK1874_01061</name>
</gene>
<evidence type="ECO:0000256" key="9">
    <source>
        <dbReference type="ARBA" id="ARBA00022967"/>
    </source>
</evidence>
<evidence type="ECO:0000256" key="11">
    <source>
        <dbReference type="ARBA" id="ARBA00022989"/>
    </source>
</evidence>
<dbReference type="GO" id="GO:0042773">
    <property type="term" value="P:ATP synthesis coupled electron transport"/>
    <property type="evidence" value="ECO:0007669"/>
    <property type="project" value="TreeGrafter"/>
</dbReference>
<name>A0A6J6I6K1_9ZZZZ</name>
<feature type="domain" description="Cytochrome c" evidence="19">
    <location>
        <begin position="270"/>
        <end position="418"/>
    </location>
</feature>
<dbReference type="GO" id="GO:0016020">
    <property type="term" value="C:membrane"/>
    <property type="evidence" value="ECO:0007669"/>
    <property type="project" value="UniProtKB-SubCell"/>
</dbReference>
<dbReference type="InterPro" id="IPR009056">
    <property type="entry name" value="Cyt_c-like_dom"/>
</dbReference>
<evidence type="ECO:0000256" key="16">
    <source>
        <dbReference type="SAM" id="Phobius"/>
    </source>
</evidence>
<feature type="domain" description="Cytochrome oxidase subunit II transmembrane region profile" evidence="18">
    <location>
        <begin position="40"/>
        <end position="138"/>
    </location>
</feature>
<evidence type="ECO:0000259" key="18">
    <source>
        <dbReference type="PROSITE" id="PS50999"/>
    </source>
</evidence>
<evidence type="ECO:0000256" key="12">
    <source>
        <dbReference type="ARBA" id="ARBA00023004"/>
    </source>
</evidence>
<keyword evidence="12" id="KW-0408">Iron</keyword>
<evidence type="ECO:0000313" key="20">
    <source>
        <dbReference type="EMBL" id="CAB4621240.1"/>
    </source>
</evidence>
<dbReference type="GO" id="GO:0005507">
    <property type="term" value="F:copper ion binding"/>
    <property type="evidence" value="ECO:0007669"/>
    <property type="project" value="InterPro"/>
</dbReference>
<dbReference type="SUPFAM" id="SSF46626">
    <property type="entry name" value="Cytochrome c"/>
    <property type="match status" value="1"/>
</dbReference>
<keyword evidence="11 16" id="KW-1133">Transmembrane helix</keyword>
<sequence length="418" mass="45730">MSHTNQPKTTEMAMDTVSPVKSLTRRISTTIAGVAGAVVLAGCAQNAPQDTFAPKGDNAQKIHTLDKIVFPIAGIVGVLVVALACYIFVKFRDKGQEIPAQSHGKPTVEIILTIVPALILTVVGVFTFRTIMDLAETEDTEMIINVTGQQWWWEYDYPVQTDQGISQPIITSGQLVFPVGTNVLLRETSRDVIHSFWIPALNGKKDAVPGRIHLLRLQADKPGIYAGQCTEFCGLSHANMRMEAIALSKEDFAKWVAGQQKTYTSPAEGTLAKEGETVFINQCSRCHQVNGIKDANGKAIISAPDENVYSGAAPNLSHLMSRNTFAGAMFDLVTQKCRDDVWNAKSEEFGAKYLAGVNPDCLNEKNLRAWLRNAPAMKPMYADPAKLEKTNGLYRGMPNLGLTEDDIDKLVAYLSTLK</sequence>
<proteinExistence type="inferred from homology"/>
<feature type="transmembrane region" description="Helical" evidence="16">
    <location>
        <begin position="27"/>
        <end position="48"/>
    </location>
</feature>
<evidence type="ECO:0000256" key="4">
    <source>
        <dbReference type="ARBA" id="ARBA00022448"/>
    </source>
</evidence>
<evidence type="ECO:0000256" key="2">
    <source>
        <dbReference type="ARBA" id="ARBA00007866"/>
    </source>
</evidence>
<dbReference type="PANTHER" id="PTHR22888:SF9">
    <property type="entry name" value="CYTOCHROME C OXIDASE SUBUNIT 2"/>
    <property type="match status" value="1"/>
</dbReference>
<dbReference type="AlphaFoldDB" id="A0A6J6I6K1"/>
<comment type="subcellular location">
    <subcellularLocation>
        <location evidence="1">Membrane</location>
        <topology evidence="1">Multi-pass membrane protein</topology>
    </subcellularLocation>
</comment>
<evidence type="ECO:0000256" key="10">
    <source>
        <dbReference type="ARBA" id="ARBA00022982"/>
    </source>
</evidence>
<dbReference type="InterPro" id="IPR011759">
    <property type="entry name" value="Cyt_c_oxidase_su2_TM_dom"/>
</dbReference>
<dbReference type="InterPro" id="IPR014222">
    <property type="entry name" value="Cyt_c_oxidase_su2"/>
</dbReference>
<keyword evidence="7 16" id="KW-0812">Transmembrane</keyword>
<accession>A0A6J6I6K1</accession>
<keyword evidence="9" id="KW-1278">Translocase</keyword>
<dbReference type="SUPFAM" id="SSF81464">
    <property type="entry name" value="Cytochrome c oxidase subunit II-like, transmembrane region"/>
    <property type="match status" value="1"/>
</dbReference>
<evidence type="ECO:0000259" key="17">
    <source>
        <dbReference type="PROSITE" id="PS50857"/>
    </source>
</evidence>
<evidence type="ECO:0000256" key="15">
    <source>
        <dbReference type="ARBA" id="ARBA00031389"/>
    </source>
</evidence>
<dbReference type="PROSITE" id="PS51007">
    <property type="entry name" value="CYTC"/>
    <property type="match status" value="1"/>
</dbReference>
<feature type="domain" description="Cytochrome oxidase subunit II copper A binding" evidence="17">
    <location>
        <begin position="139"/>
        <end position="258"/>
    </location>
</feature>
<evidence type="ECO:0000256" key="8">
    <source>
        <dbReference type="ARBA" id="ARBA00022723"/>
    </source>
</evidence>
<dbReference type="Pfam" id="PF00034">
    <property type="entry name" value="Cytochrom_C"/>
    <property type="match status" value="1"/>
</dbReference>
<keyword evidence="5" id="KW-0349">Heme</keyword>
<keyword evidence="14 16" id="KW-0472">Membrane</keyword>
<dbReference type="PROSITE" id="PS00078">
    <property type="entry name" value="COX2"/>
    <property type="match status" value="1"/>
</dbReference>
<dbReference type="InterPro" id="IPR045187">
    <property type="entry name" value="CcO_II"/>
</dbReference>